<dbReference type="Gene3D" id="2.40.420.20">
    <property type="match status" value="1"/>
</dbReference>
<dbReference type="EMBL" id="JAGTXB010000012">
    <property type="protein sequence ID" value="MBS0030063.1"/>
    <property type="molecule type" value="Genomic_DNA"/>
</dbReference>
<keyword evidence="2" id="KW-0813">Transport</keyword>
<dbReference type="NCBIfam" id="TIGR01730">
    <property type="entry name" value="RND_mfp"/>
    <property type="match status" value="1"/>
</dbReference>
<gene>
    <name evidence="8" type="ORF">KE626_22245</name>
</gene>
<dbReference type="PROSITE" id="PS51257">
    <property type="entry name" value="PROKAR_LIPOPROTEIN"/>
    <property type="match status" value="1"/>
</dbReference>
<feature type="signal peptide" evidence="3">
    <location>
        <begin position="1"/>
        <end position="22"/>
    </location>
</feature>
<reference evidence="8 9" key="1">
    <citation type="submission" date="2021-04" db="EMBL/GenBank/DDBJ databases">
        <title>Chitinophaga sp. nov., isolated from the rhizosphere soil.</title>
        <authorList>
            <person name="He S."/>
        </authorList>
    </citation>
    <scope>NUCLEOTIDE SEQUENCE [LARGE SCALE GENOMIC DNA]</scope>
    <source>
        <strain evidence="8 9">2R12</strain>
    </source>
</reference>
<organism evidence="8 9">
    <name type="scientific">Chitinophaga hostae</name>
    <dbReference type="NCBI Taxonomy" id="2831022"/>
    <lineage>
        <taxon>Bacteria</taxon>
        <taxon>Pseudomonadati</taxon>
        <taxon>Bacteroidota</taxon>
        <taxon>Chitinophagia</taxon>
        <taxon>Chitinophagales</taxon>
        <taxon>Chitinophagaceae</taxon>
        <taxon>Chitinophaga</taxon>
    </lineage>
</organism>
<feature type="domain" description="CusB-like beta-barrel" evidence="6">
    <location>
        <begin position="243"/>
        <end position="317"/>
    </location>
</feature>
<evidence type="ECO:0000259" key="5">
    <source>
        <dbReference type="Pfam" id="PF25919"/>
    </source>
</evidence>
<dbReference type="PANTHER" id="PTHR30097">
    <property type="entry name" value="CATION EFFLUX SYSTEM PROTEIN CUSB"/>
    <property type="match status" value="1"/>
</dbReference>
<dbReference type="SUPFAM" id="SSF111369">
    <property type="entry name" value="HlyD-like secretion proteins"/>
    <property type="match status" value="1"/>
</dbReference>
<dbReference type="Pfam" id="PF25919">
    <property type="entry name" value="BSH_CusB"/>
    <property type="match status" value="1"/>
</dbReference>
<dbReference type="Proteomes" id="UP000676386">
    <property type="component" value="Unassembled WGS sequence"/>
</dbReference>
<dbReference type="InterPro" id="IPR058627">
    <property type="entry name" value="MdtA-like_C"/>
</dbReference>
<feature type="domain" description="Heavy metal binding" evidence="4">
    <location>
        <begin position="40"/>
        <end position="64"/>
    </location>
</feature>
<dbReference type="InterPro" id="IPR051909">
    <property type="entry name" value="MFP_Cation_Efflux"/>
</dbReference>
<dbReference type="InterPro" id="IPR006143">
    <property type="entry name" value="RND_pump_MFP"/>
</dbReference>
<feature type="domain" description="Multidrug resistance protein MdtA-like C-terminal permuted SH3" evidence="7">
    <location>
        <begin position="325"/>
        <end position="383"/>
    </location>
</feature>
<feature type="chain" id="PRO_5046189277" evidence="3">
    <location>
        <begin position="23"/>
        <end position="406"/>
    </location>
</feature>
<name>A0ABS5J4B5_9BACT</name>
<evidence type="ECO:0000259" key="7">
    <source>
        <dbReference type="Pfam" id="PF25967"/>
    </source>
</evidence>
<evidence type="ECO:0000256" key="2">
    <source>
        <dbReference type="ARBA" id="ARBA00022448"/>
    </source>
</evidence>
<evidence type="ECO:0000313" key="8">
    <source>
        <dbReference type="EMBL" id="MBS0030063.1"/>
    </source>
</evidence>
<comment type="similarity">
    <text evidence="1">Belongs to the membrane fusion protein (MFP) (TC 8.A.1) family.</text>
</comment>
<evidence type="ECO:0000259" key="6">
    <source>
        <dbReference type="Pfam" id="PF25954"/>
    </source>
</evidence>
<accession>A0ABS5J4B5</accession>
<dbReference type="RefSeq" id="WP_211975203.1">
    <property type="nucleotide sequence ID" value="NZ_CBFHAM010000045.1"/>
</dbReference>
<evidence type="ECO:0000256" key="1">
    <source>
        <dbReference type="ARBA" id="ARBA00009477"/>
    </source>
</evidence>
<proteinExistence type="inferred from homology"/>
<dbReference type="PANTHER" id="PTHR30097:SF15">
    <property type="entry name" value="CATION EFFLUX SYSTEM PROTEIN CUSB"/>
    <property type="match status" value="1"/>
</dbReference>
<evidence type="ECO:0000256" key="3">
    <source>
        <dbReference type="SAM" id="SignalP"/>
    </source>
</evidence>
<dbReference type="InterPro" id="IPR058792">
    <property type="entry name" value="Beta-barrel_RND_2"/>
</dbReference>
<dbReference type="Pfam" id="PF25954">
    <property type="entry name" value="Beta-barrel_RND_2"/>
    <property type="match status" value="1"/>
</dbReference>
<dbReference type="Pfam" id="PF25967">
    <property type="entry name" value="RND-MFP_C"/>
    <property type="match status" value="1"/>
</dbReference>
<feature type="domain" description="CusB-like barrel-sandwich hybrid" evidence="5">
    <location>
        <begin position="115"/>
        <end position="238"/>
    </location>
</feature>
<keyword evidence="3" id="KW-0732">Signal</keyword>
<comment type="caution">
    <text evidence="8">The sequence shown here is derived from an EMBL/GenBank/DDBJ whole genome shotgun (WGS) entry which is preliminary data.</text>
</comment>
<keyword evidence="9" id="KW-1185">Reference proteome</keyword>
<sequence length="406" mass="44053">MERKKFIKAIAVVSLLPAVFLAACKETGKKKTVVAAKQTYTCPMHPQIIQDKPGTCPICGMDLVQFDKNNKETSLTLGESQVALANITTLVVGAGALSNFKQLNGRLVTDPQHTTIISSRVAGRIEVLFVKETGVKVSKGQALYKIYSEQLAALQQEYLLSAAQVKQFPDDARFQQIEKAARQKLLLYDQSPAQISQLLQSQQVNPYVTYPATESGMVAGLSVSEGQYIAEGGAVMNVEAYQQLWVEADVYPAEAAAVKVGESVKVIVAGWENEPQTMTVQFISPALQNGSQLLQIRGTVPNPGNRWQPGLQANILLPLQSKGDVLRLPADAVIRDGKGAHVWVERSKGKFEPRMVQTGMESFDAVEITKGLTAGDTVVVSGAYLLYSEYLLKKGSDPMAGMAMPH</sequence>
<evidence type="ECO:0000259" key="4">
    <source>
        <dbReference type="Pfam" id="PF19335"/>
    </source>
</evidence>
<evidence type="ECO:0000313" key="9">
    <source>
        <dbReference type="Proteomes" id="UP000676386"/>
    </source>
</evidence>
<dbReference type="Pfam" id="PF19335">
    <property type="entry name" value="HMBD"/>
    <property type="match status" value="1"/>
</dbReference>
<dbReference type="InterPro" id="IPR058790">
    <property type="entry name" value="BSH_CusB"/>
</dbReference>
<dbReference type="Gene3D" id="2.40.30.170">
    <property type="match status" value="1"/>
</dbReference>
<dbReference type="InterPro" id="IPR045800">
    <property type="entry name" value="HMBD"/>
</dbReference>
<protein>
    <submittedName>
        <fullName evidence="8">Efflux RND transporter periplasmic adaptor subunit</fullName>
    </submittedName>
</protein>